<comment type="caution">
    <text evidence="2">The sequence shown here is derived from an EMBL/GenBank/DDBJ whole genome shotgun (WGS) entry which is preliminary data.</text>
</comment>
<evidence type="ECO:0008006" key="4">
    <source>
        <dbReference type="Google" id="ProtNLM"/>
    </source>
</evidence>
<feature type="chain" id="PRO_5046062562" description="Pili assembly chaperone" evidence="1">
    <location>
        <begin position="23"/>
        <end position="139"/>
    </location>
</feature>
<name>A0ABQ3B6Q2_9GAMM</name>
<evidence type="ECO:0000313" key="3">
    <source>
        <dbReference type="Proteomes" id="UP000619761"/>
    </source>
</evidence>
<sequence>MKLRNIACFGFALMMTTCGSQAAEEVKTDRYTLTKVEPQGDQRQPLTSILTMNFGIDVRTVGEAITETLNGSGYRWEQHVDDQALTALPLPSVVRNMGPIRLKDALETIAGPAWTLEVDDLHRTIWFSVKPSATTSLTH</sequence>
<evidence type="ECO:0000313" key="2">
    <source>
        <dbReference type="EMBL" id="GGY79628.1"/>
    </source>
</evidence>
<dbReference type="InterPro" id="IPR022260">
    <property type="entry name" value="Integr_conj_element_PilL"/>
</dbReference>
<keyword evidence="3" id="KW-1185">Reference proteome</keyword>
<organism evidence="2 3">
    <name type="scientific">Cellvibrio zantedeschiae</name>
    <dbReference type="NCBI Taxonomy" id="1237077"/>
    <lineage>
        <taxon>Bacteria</taxon>
        <taxon>Pseudomonadati</taxon>
        <taxon>Pseudomonadota</taxon>
        <taxon>Gammaproteobacteria</taxon>
        <taxon>Cellvibrionales</taxon>
        <taxon>Cellvibrionaceae</taxon>
        <taxon>Cellvibrio</taxon>
    </lineage>
</organism>
<evidence type="ECO:0000256" key="1">
    <source>
        <dbReference type="SAM" id="SignalP"/>
    </source>
</evidence>
<dbReference type="RefSeq" id="WP_189419198.1">
    <property type="nucleotide sequence ID" value="NZ_BMYZ01000002.1"/>
</dbReference>
<protein>
    <recommendedName>
        <fullName evidence="4">Pili assembly chaperone</fullName>
    </recommendedName>
</protein>
<dbReference type="Proteomes" id="UP000619761">
    <property type="component" value="Unassembled WGS sequence"/>
</dbReference>
<gene>
    <name evidence="2" type="ORF">GCM10011613_25650</name>
</gene>
<proteinExistence type="predicted"/>
<reference evidence="3" key="1">
    <citation type="journal article" date="2019" name="Int. J. Syst. Evol. Microbiol.">
        <title>The Global Catalogue of Microorganisms (GCM) 10K type strain sequencing project: providing services to taxonomists for standard genome sequencing and annotation.</title>
        <authorList>
            <consortium name="The Broad Institute Genomics Platform"/>
            <consortium name="The Broad Institute Genome Sequencing Center for Infectious Disease"/>
            <person name="Wu L."/>
            <person name="Ma J."/>
        </authorList>
    </citation>
    <scope>NUCLEOTIDE SEQUENCE [LARGE SCALE GENOMIC DNA]</scope>
    <source>
        <strain evidence="3">KCTC 32239</strain>
    </source>
</reference>
<feature type="signal peptide" evidence="1">
    <location>
        <begin position="1"/>
        <end position="22"/>
    </location>
</feature>
<accession>A0ABQ3B6Q2</accession>
<dbReference type="NCBIfam" id="TIGR03748">
    <property type="entry name" value="conj_PilL"/>
    <property type="match status" value="1"/>
</dbReference>
<dbReference type="EMBL" id="BMYZ01000002">
    <property type="protein sequence ID" value="GGY79628.1"/>
    <property type="molecule type" value="Genomic_DNA"/>
</dbReference>
<keyword evidence="1" id="KW-0732">Signal</keyword>